<organism evidence="6 7">
    <name type="scientific">Asticcacaulis biprosthecium C19</name>
    <dbReference type="NCBI Taxonomy" id="715226"/>
    <lineage>
        <taxon>Bacteria</taxon>
        <taxon>Pseudomonadati</taxon>
        <taxon>Pseudomonadota</taxon>
        <taxon>Alphaproteobacteria</taxon>
        <taxon>Caulobacterales</taxon>
        <taxon>Caulobacteraceae</taxon>
        <taxon>Asticcacaulis</taxon>
    </lineage>
</organism>
<dbReference type="Proteomes" id="UP000006512">
    <property type="component" value="Unassembled WGS sequence"/>
</dbReference>
<accession>F4QNV4</accession>
<protein>
    <submittedName>
        <fullName evidence="6">Histidine kinase-, DNA gyrase B-, and HSP90-like ATPase family protein</fullName>
    </submittedName>
</protein>
<dbReference type="AlphaFoldDB" id="F4QNV4"/>
<dbReference type="SUPFAM" id="SSF55874">
    <property type="entry name" value="ATPase domain of HSP90 chaperone/DNA topoisomerase II/histidine kinase"/>
    <property type="match status" value="1"/>
</dbReference>
<dbReference type="RefSeq" id="WP_006273198.1">
    <property type="nucleotide sequence ID" value="NZ_GL883078.1"/>
</dbReference>
<dbReference type="STRING" id="715226.ABI_24250"/>
<gene>
    <name evidence="6" type="ORF">ABI_24250</name>
</gene>
<proteinExistence type="predicted"/>
<dbReference type="InterPro" id="IPR003594">
    <property type="entry name" value="HATPase_dom"/>
</dbReference>
<dbReference type="eggNOG" id="COG4585">
    <property type="taxonomic scope" value="Bacteria"/>
</dbReference>
<keyword evidence="3" id="KW-0902">Two-component regulatory system</keyword>
<dbReference type="Gene3D" id="3.30.565.10">
    <property type="entry name" value="Histidine kinase-like ATPase, C-terminal domain"/>
    <property type="match status" value="1"/>
</dbReference>
<keyword evidence="4" id="KW-0812">Transmembrane</keyword>
<keyword evidence="2 6" id="KW-0418">Kinase</keyword>
<keyword evidence="4" id="KW-1133">Transmembrane helix</keyword>
<dbReference type="Gene3D" id="1.20.5.1930">
    <property type="match status" value="1"/>
</dbReference>
<feature type="transmembrane region" description="Helical" evidence="4">
    <location>
        <begin position="286"/>
        <end position="308"/>
    </location>
</feature>
<evidence type="ECO:0000256" key="4">
    <source>
        <dbReference type="SAM" id="Phobius"/>
    </source>
</evidence>
<feature type="domain" description="Histidine kinase/HSP90-like ATPase" evidence="5">
    <location>
        <begin position="537"/>
        <end position="629"/>
    </location>
</feature>
<dbReference type="HOGENOM" id="CLU_014388_2_0_5"/>
<evidence type="ECO:0000256" key="3">
    <source>
        <dbReference type="ARBA" id="ARBA00023012"/>
    </source>
</evidence>
<name>F4QNV4_9CAUL</name>
<feature type="transmembrane region" description="Helical" evidence="4">
    <location>
        <begin position="323"/>
        <end position="341"/>
    </location>
</feature>
<feature type="transmembrane region" description="Helical" evidence="4">
    <location>
        <begin position="227"/>
        <end position="247"/>
    </location>
</feature>
<dbReference type="SMART" id="SM00387">
    <property type="entry name" value="HATPase_c"/>
    <property type="match status" value="1"/>
</dbReference>
<dbReference type="OrthoDB" id="9797605at2"/>
<dbReference type="CDD" id="cd16917">
    <property type="entry name" value="HATPase_UhpB-NarQ-NarX-like"/>
    <property type="match status" value="1"/>
</dbReference>
<feature type="transmembrane region" description="Helical" evidence="4">
    <location>
        <begin position="200"/>
        <end position="220"/>
    </location>
</feature>
<dbReference type="EMBL" id="GL883078">
    <property type="protein sequence ID" value="EGF91012.1"/>
    <property type="molecule type" value="Genomic_DNA"/>
</dbReference>
<dbReference type="PANTHER" id="PTHR24421:SF58">
    <property type="entry name" value="SIGNAL TRANSDUCTION HISTIDINE-PROTEIN KINASE_PHOSPHATASE UHPB"/>
    <property type="match status" value="1"/>
</dbReference>
<sequence length="629" mass="69340">MIWSFTKPDLSPAGLKRLIPVILVIVAVQLAWWAGIKPWLFEFAKPQNHEILNVQAAELPAPTVAALSSAAFTPTTLPWESCCEAHYQAIRFEIRLDKVPPDGLGMVSGPAVDNFITLVNGHIVQGEGRMIAPTASYHGNTRRVYRLPEAALQPGVNRIDVIMTRNVIPWFDFNVPYIDPRGYDVMKAVTAERSFVMNEYMLIGGVMTGLVAVAAFVLAWRARDRGLLLWLGAMAGFYSLKILFYGWEDPPFSPEFRIWYYFAVANLAPAALLCFIDVWTGHGYRYLRWAVCGLCGLILLAFAVAFATNPTTAFDFASDTTDLFGISVGMAAVARFAWHLVSRREGRSLQLAILLLCMTTVISDRVNEWLLNRADSDFEMVVPLLIVALGLAFLSHNIRLFQSAGDLNAYLAEELKRKEAELAEGYQRQADMARVATLNEERQRIMRDMHDGIGGQLIALLLSSRKGPVGQDDLTRSLGVMVDELRLMIDSMDSAGDSLSDALAAFRERIEPRLSSAGIELRWRDMSEGATPAYGPQTVLQIFRILQEAVTNVFKHAASRSVEIAIVAVADAAHPVRIDIVDDGQGIKTGKKSGHGLDNMQERARSIGARLSIESGATGTGVHLHLPAV</sequence>
<evidence type="ECO:0000256" key="2">
    <source>
        <dbReference type="ARBA" id="ARBA00022777"/>
    </source>
</evidence>
<feature type="transmembrane region" description="Helical" evidence="4">
    <location>
        <begin position="259"/>
        <end position="279"/>
    </location>
</feature>
<feature type="transmembrane region" description="Helical" evidence="4">
    <location>
        <begin position="348"/>
        <end position="366"/>
    </location>
</feature>
<feature type="transmembrane region" description="Helical" evidence="4">
    <location>
        <begin position="378"/>
        <end position="394"/>
    </location>
</feature>
<reference evidence="7" key="1">
    <citation type="submission" date="2011-03" db="EMBL/GenBank/DDBJ databases">
        <title>Draft genome sequence of Brevundimonas diminuta.</title>
        <authorList>
            <person name="Brown P.J.B."/>
            <person name="Buechlein A."/>
            <person name="Hemmerich C."/>
            <person name="Brun Y.V."/>
        </authorList>
    </citation>
    <scope>NUCLEOTIDE SEQUENCE [LARGE SCALE GENOMIC DNA]</scope>
    <source>
        <strain evidence="7">C19</strain>
    </source>
</reference>
<evidence type="ECO:0000313" key="7">
    <source>
        <dbReference type="Proteomes" id="UP000006512"/>
    </source>
</evidence>
<evidence type="ECO:0000256" key="1">
    <source>
        <dbReference type="ARBA" id="ARBA00022679"/>
    </source>
</evidence>
<dbReference type="GO" id="GO:0000160">
    <property type="term" value="P:phosphorelay signal transduction system"/>
    <property type="evidence" value="ECO:0007669"/>
    <property type="project" value="UniProtKB-KW"/>
</dbReference>
<dbReference type="InterPro" id="IPR036890">
    <property type="entry name" value="HATPase_C_sf"/>
</dbReference>
<evidence type="ECO:0000313" key="6">
    <source>
        <dbReference type="EMBL" id="EGF91012.1"/>
    </source>
</evidence>
<dbReference type="PANTHER" id="PTHR24421">
    <property type="entry name" value="NITRATE/NITRITE SENSOR PROTEIN NARX-RELATED"/>
    <property type="match status" value="1"/>
</dbReference>
<keyword evidence="4" id="KW-0472">Membrane</keyword>
<keyword evidence="7" id="KW-1185">Reference proteome</keyword>
<dbReference type="Pfam" id="PF02518">
    <property type="entry name" value="HATPase_c"/>
    <property type="match status" value="1"/>
</dbReference>
<feature type="transmembrane region" description="Helical" evidence="4">
    <location>
        <begin position="18"/>
        <end position="36"/>
    </location>
</feature>
<keyword evidence="1" id="KW-0808">Transferase</keyword>
<evidence type="ECO:0000259" key="5">
    <source>
        <dbReference type="SMART" id="SM00387"/>
    </source>
</evidence>
<dbReference type="GO" id="GO:0016301">
    <property type="term" value="F:kinase activity"/>
    <property type="evidence" value="ECO:0007669"/>
    <property type="project" value="UniProtKB-KW"/>
</dbReference>
<dbReference type="InterPro" id="IPR050482">
    <property type="entry name" value="Sensor_HK_TwoCompSys"/>
</dbReference>